<protein>
    <submittedName>
        <fullName evidence="2">Chemosensory protein 6</fullName>
    </submittedName>
</protein>
<dbReference type="EMBL" id="KX890124">
    <property type="protein sequence ID" value="ARO50010.1"/>
    <property type="molecule type" value="mRNA"/>
</dbReference>
<dbReference type="SUPFAM" id="SSF100910">
    <property type="entry name" value="Chemosensory protein Csp2"/>
    <property type="match status" value="1"/>
</dbReference>
<dbReference type="GeneID" id="126906243"/>
<dbReference type="RefSeq" id="XP_050542614.1">
    <property type="nucleotide sequence ID" value="XM_050686657.1"/>
</dbReference>
<dbReference type="InterPro" id="IPR036682">
    <property type="entry name" value="OS_D_A10/PebIII_sf"/>
</dbReference>
<dbReference type="AlphaFoldDB" id="A0A1W6R6E7"/>
<reference evidence="2" key="1">
    <citation type="submission" date="2016-09" db="EMBL/GenBank/DDBJ databases">
        <authorList>
            <person name="Capua I."/>
            <person name="De Benedictis P."/>
            <person name="Joannis T."/>
            <person name="Lombin L.H."/>
            <person name="Cattoli G."/>
        </authorList>
    </citation>
    <scope>NUCLEOTIDE SEQUENCE</scope>
</reference>
<feature type="chain" id="PRO_5012800374" evidence="1">
    <location>
        <begin position="23"/>
        <end position="132"/>
    </location>
</feature>
<accession>A0A1W6R6E7</accession>
<reference evidence="2" key="2">
    <citation type="journal article" date="2017" name="J. Econ. Entomol.">
        <title>Identification and Expression Profiling of Odorant-Binding Proteins and Chemosensory Proteins of Daktulosphaira vitifoliae (Hemiptera: Phylloxeridae).</title>
        <authorList>
            <person name="Zhao J.J."/>
            <person name="Zhang Y."/>
            <person name="Fan D.S."/>
            <person name="Feng J.N."/>
        </authorList>
    </citation>
    <scope>NUCLEOTIDE SEQUENCE</scope>
</reference>
<organism evidence="2">
    <name type="scientific">Daktulosphaira vitifoliae</name>
    <name type="common">Grape phylloxera</name>
    <name type="synonym">Viteus vitifoliae</name>
    <dbReference type="NCBI Taxonomy" id="58002"/>
    <lineage>
        <taxon>Eukaryota</taxon>
        <taxon>Metazoa</taxon>
        <taxon>Ecdysozoa</taxon>
        <taxon>Arthropoda</taxon>
        <taxon>Hexapoda</taxon>
        <taxon>Insecta</taxon>
        <taxon>Pterygota</taxon>
        <taxon>Neoptera</taxon>
        <taxon>Paraneoptera</taxon>
        <taxon>Hemiptera</taxon>
        <taxon>Sternorrhyncha</taxon>
        <taxon>Aphidomorpha</taxon>
        <taxon>Phylloxeroidea</taxon>
        <taxon>Phylloxeridae</taxon>
        <taxon>Daktulosphaira</taxon>
    </lineage>
</organism>
<dbReference type="InterPro" id="IPR005055">
    <property type="entry name" value="A10/PebIII"/>
</dbReference>
<feature type="signal peptide" evidence="1">
    <location>
        <begin position="1"/>
        <end position="22"/>
    </location>
</feature>
<sequence length="132" mass="15669">MLKMYTFSIVILTFLALIDVEAAPSKYTTKFDNINTDDILNNDRLLNNYFKCLMDQGKCTPEGEELKKWIPDAIDNDCKDCSEKQRKEAEKVIKFLHDKKDTMWKQLEEKYDPTGKYREKYQKDAERLEIKV</sequence>
<dbReference type="OrthoDB" id="6344725at2759"/>
<dbReference type="Gene3D" id="1.10.2080.10">
    <property type="entry name" value="Insect odorant-binding protein A10/Ejaculatory bulb-specific protein 3"/>
    <property type="match status" value="1"/>
</dbReference>
<proteinExistence type="evidence at transcript level"/>
<keyword evidence="1" id="KW-0732">Signal</keyword>
<name>A0A1W6R6E7_DAKVI</name>
<dbReference type="PANTHER" id="PTHR11257:SF12">
    <property type="entry name" value="EJACULATORY BULB-SPECIFIC PROTEIN 3-RELATED"/>
    <property type="match status" value="1"/>
</dbReference>
<evidence type="ECO:0000313" key="2">
    <source>
        <dbReference type="EMBL" id="ARO50010.1"/>
    </source>
</evidence>
<dbReference type="Pfam" id="PF03392">
    <property type="entry name" value="OS-D"/>
    <property type="match status" value="1"/>
</dbReference>
<evidence type="ECO:0000256" key="1">
    <source>
        <dbReference type="SAM" id="SignalP"/>
    </source>
</evidence>
<dbReference type="PANTHER" id="PTHR11257">
    <property type="entry name" value="CHEMOSENSORY PROTEIN-RELATED"/>
    <property type="match status" value="1"/>
</dbReference>
<dbReference type="KEGG" id="dvt:126906243"/>